<gene>
    <name evidence="8" type="ORF">ACFQE6_09270</name>
</gene>
<accession>A0ABD5SJF2</accession>
<feature type="transmembrane region" description="Helical" evidence="6">
    <location>
        <begin position="120"/>
        <end position="140"/>
    </location>
</feature>
<feature type="transmembrane region" description="Helical" evidence="6">
    <location>
        <begin position="221"/>
        <end position="238"/>
    </location>
</feature>
<feature type="transmembrane region" description="Helical" evidence="6">
    <location>
        <begin position="380"/>
        <end position="398"/>
    </location>
</feature>
<dbReference type="Pfam" id="PF07690">
    <property type="entry name" value="MFS_1"/>
    <property type="match status" value="1"/>
</dbReference>
<evidence type="ECO:0000256" key="2">
    <source>
        <dbReference type="ARBA" id="ARBA00022475"/>
    </source>
</evidence>
<comment type="caution">
    <text evidence="8">The sequence shown here is derived from an EMBL/GenBank/DDBJ whole genome shotgun (WGS) entry which is preliminary data.</text>
</comment>
<feature type="transmembrane region" description="Helical" evidence="6">
    <location>
        <begin position="288"/>
        <end position="306"/>
    </location>
</feature>
<dbReference type="PANTHER" id="PTHR43124">
    <property type="entry name" value="PURINE EFFLUX PUMP PBUE"/>
    <property type="match status" value="1"/>
</dbReference>
<evidence type="ECO:0000256" key="3">
    <source>
        <dbReference type="ARBA" id="ARBA00022692"/>
    </source>
</evidence>
<feature type="transmembrane region" description="Helical" evidence="6">
    <location>
        <begin position="61"/>
        <end position="81"/>
    </location>
</feature>
<evidence type="ECO:0000256" key="6">
    <source>
        <dbReference type="SAM" id="Phobius"/>
    </source>
</evidence>
<reference evidence="8 9" key="1">
    <citation type="journal article" date="2019" name="Int. J. Syst. Evol. Microbiol.">
        <title>The Global Catalogue of Microorganisms (GCM) 10K type strain sequencing project: providing services to taxonomists for standard genome sequencing and annotation.</title>
        <authorList>
            <consortium name="The Broad Institute Genomics Platform"/>
            <consortium name="The Broad Institute Genome Sequencing Center for Infectious Disease"/>
            <person name="Wu L."/>
            <person name="Ma J."/>
        </authorList>
    </citation>
    <scope>NUCLEOTIDE SEQUENCE [LARGE SCALE GENOMIC DNA]</scope>
    <source>
        <strain evidence="8 9">LMG 29247</strain>
    </source>
</reference>
<dbReference type="SUPFAM" id="SSF103473">
    <property type="entry name" value="MFS general substrate transporter"/>
    <property type="match status" value="1"/>
</dbReference>
<dbReference type="Proteomes" id="UP001596383">
    <property type="component" value="Unassembled WGS sequence"/>
</dbReference>
<dbReference type="GO" id="GO:0005886">
    <property type="term" value="C:plasma membrane"/>
    <property type="evidence" value="ECO:0007669"/>
    <property type="project" value="UniProtKB-SubCell"/>
</dbReference>
<feature type="transmembrane region" description="Helical" evidence="6">
    <location>
        <begin position="173"/>
        <end position="194"/>
    </location>
</feature>
<dbReference type="InterPro" id="IPR050189">
    <property type="entry name" value="MFS_Efflux_Transporters"/>
</dbReference>
<keyword evidence="2" id="KW-1003">Cell membrane</keyword>
<keyword evidence="9" id="KW-1185">Reference proteome</keyword>
<feature type="transmembrane region" description="Helical" evidence="6">
    <location>
        <begin position="22"/>
        <end position="41"/>
    </location>
</feature>
<dbReference type="RefSeq" id="WP_273738215.1">
    <property type="nucleotide sequence ID" value="NZ_JAQIVI010000132.1"/>
</dbReference>
<evidence type="ECO:0000256" key="5">
    <source>
        <dbReference type="ARBA" id="ARBA00023136"/>
    </source>
</evidence>
<protein>
    <submittedName>
        <fullName evidence="8">Nitrate/nitrite transporter</fullName>
    </submittedName>
</protein>
<sequence>MDTILGGRFGGCDGMGAQQSRVGIFAACFLVSVGANAYMIAPASIVPLLEAAFGIDKASAGLAISAAVLGSVLVQLPFGYLMDHYDNRRLMTLGTVVFAPVAIVGSFAGTYPLFLLTRAVAGIAGGALFVLSTNVVAQVYSGPRQGFVTTVFIASAPLGFAISQFGGPIVASVFGWATVFIVSPLLSAVGYLVFRLSQPTSIQTGDQITFSEFGDALRNRSVLLVSLSGFCSYLLYIFMNSWMPTYATERLPLSLGEAGAITAILPAIGMVARPVGGWLSDYVGYRRRLVVVCSLAFALPAFFVVSRSISTVLFSIILLGVGFSLQFGMGVYYVYTRELAATGSGGTSLAVFTSVAFTGTLVSPTLGGWLIGAFSWETTFLLYACIGIAGIGVLFLTGDSSPTPIE</sequence>
<feature type="transmembrane region" description="Helical" evidence="6">
    <location>
        <begin position="312"/>
        <end position="335"/>
    </location>
</feature>
<dbReference type="InterPro" id="IPR036259">
    <property type="entry name" value="MFS_trans_sf"/>
</dbReference>
<comment type="subcellular location">
    <subcellularLocation>
        <location evidence="1">Cell membrane</location>
        <topology evidence="1">Multi-pass membrane protein</topology>
    </subcellularLocation>
</comment>
<dbReference type="InterPro" id="IPR011701">
    <property type="entry name" value="MFS"/>
</dbReference>
<feature type="transmembrane region" description="Helical" evidence="6">
    <location>
        <begin position="347"/>
        <end position="374"/>
    </location>
</feature>
<keyword evidence="4 6" id="KW-1133">Transmembrane helix</keyword>
<keyword evidence="5 6" id="KW-0472">Membrane</keyword>
<keyword evidence="3 6" id="KW-0812">Transmembrane</keyword>
<proteinExistence type="predicted"/>
<dbReference type="PROSITE" id="PS50850">
    <property type="entry name" value="MFS"/>
    <property type="match status" value="1"/>
</dbReference>
<evidence type="ECO:0000256" key="4">
    <source>
        <dbReference type="ARBA" id="ARBA00022989"/>
    </source>
</evidence>
<name>A0ABD5SJF2_9EURY</name>
<dbReference type="Gene3D" id="1.20.1250.20">
    <property type="entry name" value="MFS general substrate transporter like domains"/>
    <property type="match status" value="2"/>
</dbReference>
<evidence type="ECO:0000313" key="9">
    <source>
        <dbReference type="Proteomes" id="UP001596383"/>
    </source>
</evidence>
<dbReference type="EMBL" id="JBHSWV010000132">
    <property type="protein sequence ID" value="MFC6765178.1"/>
    <property type="molecule type" value="Genomic_DNA"/>
</dbReference>
<feature type="transmembrane region" description="Helical" evidence="6">
    <location>
        <begin position="147"/>
        <end position="167"/>
    </location>
</feature>
<dbReference type="PANTHER" id="PTHR43124:SF3">
    <property type="entry name" value="CHLORAMPHENICOL EFFLUX PUMP RV0191"/>
    <property type="match status" value="1"/>
</dbReference>
<dbReference type="InterPro" id="IPR020846">
    <property type="entry name" value="MFS_dom"/>
</dbReference>
<evidence type="ECO:0000256" key="1">
    <source>
        <dbReference type="ARBA" id="ARBA00004651"/>
    </source>
</evidence>
<feature type="transmembrane region" description="Helical" evidence="6">
    <location>
        <begin position="93"/>
        <end position="114"/>
    </location>
</feature>
<feature type="domain" description="Major facilitator superfamily (MFS) profile" evidence="7">
    <location>
        <begin position="20"/>
        <end position="402"/>
    </location>
</feature>
<organism evidence="8 9">
    <name type="scientific">Natrinema soli</name>
    <dbReference type="NCBI Taxonomy" id="1930624"/>
    <lineage>
        <taxon>Archaea</taxon>
        <taxon>Methanobacteriati</taxon>
        <taxon>Methanobacteriota</taxon>
        <taxon>Stenosarchaea group</taxon>
        <taxon>Halobacteria</taxon>
        <taxon>Halobacteriales</taxon>
        <taxon>Natrialbaceae</taxon>
        <taxon>Natrinema</taxon>
    </lineage>
</organism>
<evidence type="ECO:0000313" key="8">
    <source>
        <dbReference type="EMBL" id="MFC6765178.1"/>
    </source>
</evidence>
<evidence type="ECO:0000259" key="7">
    <source>
        <dbReference type="PROSITE" id="PS50850"/>
    </source>
</evidence>
<dbReference type="AlphaFoldDB" id="A0ABD5SJF2"/>